<dbReference type="EMBL" id="CAJOBI010000592">
    <property type="protein sequence ID" value="CAF3833469.1"/>
    <property type="molecule type" value="Genomic_DNA"/>
</dbReference>
<dbReference type="EMBL" id="CAJOBF010002855">
    <property type="protein sequence ID" value="CAF4059674.1"/>
    <property type="molecule type" value="Genomic_DNA"/>
</dbReference>
<evidence type="ECO:0000313" key="10">
    <source>
        <dbReference type="Proteomes" id="UP000663855"/>
    </source>
</evidence>
<dbReference type="Proteomes" id="UP000663834">
    <property type="component" value="Unassembled WGS sequence"/>
</dbReference>
<keyword evidence="11" id="KW-1185">Reference proteome</keyword>
<evidence type="ECO:0000313" key="9">
    <source>
        <dbReference type="EMBL" id="CAF4059674.1"/>
    </source>
</evidence>
<evidence type="ECO:0000313" key="5">
    <source>
        <dbReference type="EMBL" id="CAF3782231.1"/>
    </source>
</evidence>
<dbReference type="EMBL" id="CAJNOW010001719">
    <property type="protein sequence ID" value="CAF1326852.1"/>
    <property type="molecule type" value="Genomic_DNA"/>
</dbReference>
<dbReference type="EMBL" id="CAJNRE010004169">
    <property type="protein sequence ID" value="CAF2033133.1"/>
    <property type="molecule type" value="Genomic_DNA"/>
</dbReference>
<dbReference type="EMBL" id="CAJNRF010015600">
    <property type="protein sequence ID" value="CAF2176950.1"/>
    <property type="molecule type" value="Genomic_DNA"/>
</dbReference>
<organism evidence="1 10">
    <name type="scientific">Rotaria magnacalcarata</name>
    <dbReference type="NCBI Taxonomy" id="392030"/>
    <lineage>
        <taxon>Eukaryota</taxon>
        <taxon>Metazoa</taxon>
        <taxon>Spiralia</taxon>
        <taxon>Gnathifera</taxon>
        <taxon>Rotifera</taxon>
        <taxon>Eurotatoria</taxon>
        <taxon>Bdelloidea</taxon>
        <taxon>Philodinida</taxon>
        <taxon>Philodinidae</taxon>
        <taxon>Rotaria</taxon>
    </lineage>
</organism>
<dbReference type="Proteomes" id="UP000663856">
    <property type="component" value="Unassembled WGS sequence"/>
</dbReference>
<gene>
    <name evidence="5" type="ORF">BYL167_LOCUS1998</name>
    <name evidence="1" type="ORF">CJN711_LOCUS17751</name>
    <name evidence="6" type="ORF">GIL414_LOCUS2278</name>
    <name evidence="2" type="ORF">KQP761_LOCUS6033</name>
    <name evidence="3" type="ORF">MBJ925_LOCUS10196</name>
    <name evidence="8" type="ORF">OVN521_LOCUS15757</name>
    <name evidence="7" type="ORF">SMN809_LOCUS3006</name>
    <name evidence="9" type="ORF">UXM345_LOCUS19753</name>
    <name evidence="4" type="ORF">WKI299_LOCUS33243</name>
</gene>
<dbReference type="Proteomes" id="UP000663866">
    <property type="component" value="Unassembled WGS sequence"/>
</dbReference>
<evidence type="ECO:0000313" key="8">
    <source>
        <dbReference type="EMBL" id="CAF4013385.1"/>
    </source>
</evidence>
<dbReference type="Proteomes" id="UP000681720">
    <property type="component" value="Unassembled WGS sequence"/>
</dbReference>
<accession>A0A815EP10</accession>
<dbReference type="Proteomes" id="UP000681967">
    <property type="component" value="Unassembled WGS sequence"/>
</dbReference>
<evidence type="ECO:0000313" key="4">
    <source>
        <dbReference type="EMBL" id="CAF2176950.1"/>
    </source>
</evidence>
<dbReference type="EMBL" id="CAJOBJ010000429">
    <property type="protein sequence ID" value="CAF3822008.1"/>
    <property type="molecule type" value="Genomic_DNA"/>
</dbReference>
<dbReference type="Proteomes" id="UP000663824">
    <property type="component" value="Unassembled WGS sequence"/>
</dbReference>
<dbReference type="AlphaFoldDB" id="A0A815EP10"/>
<dbReference type="EMBL" id="CAJOBG010002541">
    <property type="protein sequence ID" value="CAF4013385.1"/>
    <property type="molecule type" value="Genomic_DNA"/>
</dbReference>
<name>A0A815EP10_9BILA</name>
<sequence>MYGQKLSSYLIHNDDTCQIINFASFDNQTTTKYNFHFLPNIFAEIKNFAIWKYTLSKEHIQRLFISGLSYAADDCKQQKQNRLQANTFTFKRHQQYFPNEFLVPFNEPFNTTK</sequence>
<comment type="caution">
    <text evidence="1">The sequence shown here is derived from an EMBL/GenBank/DDBJ whole genome shotgun (WGS) entry which is preliminary data.</text>
</comment>
<protein>
    <submittedName>
        <fullName evidence="1">Uncharacterized protein</fullName>
    </submittedName>
</protein>
<evidence type="ECO:0000313" key="1">
    <source>
        <dbReference type="EMBL" id="CAF1317370.1"/>
    </source>
</evidence>
<evidence type="ECO:0000313" key="6">
    <source>
        <dbReference type="EMBL" id="CAF3822008.1"/>
    </source>
</evidence>
<evidence type="ECO:0000313" key="7">
    <source>
        <dbReference type="EMBL" id="CAF3833469.1"/>
    </source>
</evidence>
<dbReference type="EMBL" id="CAJNOV010008282">
    <property type="protein sequence ID" value="CAF1317370.1"/>
    <property type="molecule type" value="Genomic_DNA"/>
</dbReference>
<evidence type="ECO:0000313" key="3">
    <source>
        <dbReference type="EMBL" id="CAF2033133.1"/>
    </source>
</evidence>
<dbReference type="Proteomes" id="UP000663855">
    <property type="component" value="Unassembled WGS sequence"/>
</dbReference>
<dbReference type="EMBL" id="CAJOBH010000329">
    <property type="protein sequence ID" value="CAF3782231.1"/>
    <property type="molecule type" value="Genomic_DNA"/>
</dbReference>
<evidence type="ECO:0000313" key="2">
    <source>
        <dbReference type="EMBL" id="CAF1326852.1"/>
    </source>
</evidence>
<dbReference type="Proteomes" id="UP000663842">
    <property type="component" value="Unassembled WGS sequence"/>
</dbReference>
<dbReference type="Proteomes" id="UP000676336">
    <property type="component" value="Unassembled WGS sequence"/>
</dbReference>
<reference evidence="1" key="1">
    <citation type="submission" date="2021-02" db="EMBL/GenBank/DDBJ databases">
        <authorList>
            <person name="Nowell W R."/>
        </authorList>
    </citation>
    <scope>NUCLEOTIDE SEQUENCE</scope>
</reference>
<evidence type="ECO:0000313" key="11">
    <source>
        <dbReference type="Proteomes" id="UP000663866"/>
    </source>
</evidence>
<proteinExistence type="predicted"/>